<feature type="non-terminal residue" evidence="4">
    <location>
        <position position="159"/>
    </location>
</feature>
<comment type="caution">
    <text evidence="4">The sequence shown here is derived from an EMBL/GenBank/DDBJ whole genome shotgun (WGS) entry which is preliminary data.</text>
</comment>
<gene>
    <name evidence="4" type="primary">TRP4_1</name>
    <name evidence="4" type="ORF">HK100_009404</name>
</gene>
<reference evidence="4" key="1">
    <citation type="submission" date="2020-05" db="EMBL/GenBank/DDBJ databases">
        <title>Phylogenomic resolution of chytrid fungi.</title>
        <authorList>
            <person name="Stajich J.E."/>
            <person name="Amses K."/>
            <person name="Simmons R."/>
            <person name="Seto K."/>
            <person name="Myers J."/>
            <person name="Bonds A."/>
            <person name="Quandt C.A."/>
            <person name="Barry K."/>
            <person name="Liu P."/>
            <person name="Grigoriev I."/>
            <person name="Longcore J.E."/>
            <person name="James T.Y."/>
        </authorList>
    </citation>
    <scope>NUCLEOTIDE SEQUENCE</scope>
    <source>
        <strain evidence="4">JEL0513</strain>
    </source>
</reference>
<organism evidence="4 5">
    <name type="scientific">Physocladia obscura</name>
    <dbReference type="NCBI Taxonomy" id="109957"/>
    <lineage>
        <taxon>Eukaryota</taxon>
        <taxon>Fungi</taxon>
        <taxon>Fungi incertae sedis</taxon>
        <taxon>Chytridiomycota</taxon>
        <taxon>Chytridiomycota incertae sedis</taxon>
        <taxon>Chytridiomycetes</taxon>
        <taxon>Chytridiales</taxon>
        <taxon>Chytriomycetaceae</taxon>
        <taxon>Physocladia</taxon>
    </lineage>
</organism>
<dbReference type="Gene3D" id="3.40.1030.10">
    <property type="entry name" value="Nucleoside phosphorylase/phosphoribosyltransferase catalytic domain"/>
    <property type="match status" value="1"/>
</dbReference>
<dbReference type="EMBL" id="JADGJH010004817">
    <property type="protein sequence ID" value="KAJ3083780.1"/>
    <property type="molecule type" value="Genomic_DNA"/>
</dbReference>
<dbReference type="InterPro" id="IPR000312">
    <property type="entry name" value="Glycosyl_Trfase_fam3"/>
</dbReference>
<dbReference type="SUPFAM" id="SSF52418">
    <property type="entry name" value="Nucleoside phosphorylase/phosphoribosyltransferase catalytic domain"/>
    <property type="match status" value="1"/>
</dbReference>
<dbReference type="InterPro" id="IPR005940">
    <property type="entry name" value="Anthranilate_Pribosyl_Tfrase"/>
</dbReference>
<keyword evidence="1 4" id="KW-0328">Glycosyltransferase</keyword>
<evidence type="ECO:0000259" key="3">
    <source>
        <dbReference type="Pfam" id="PF00591"/>
    </source>
</evidence>
<evidence type="ECO:0000256" key="2">
    <source>
        <dbReference type="ARBA" id="ARBA00022679"/>
    </source>
</evidence>
<feature type="domain" description="Glycosyl transferase family 3" evidence="3">
    <location>
        <begin position="1"/>
        <end position="152"/>
    </location>
</feature>
<dbReference type="PANTHER" id="PTHR43285:SF2">
    <property type="entry name" value="ANTHRANILATE PHOSPHORIBOSYLTRANSFERASE"/>
    <property type="match status" value="1"/>
</dbReference>
<keyword evidence="5" id="KW-1185">Reference proteome</keyword>
<dbReference type="InterPro" id="IPR035902">
    <property type="entry name" value="Nuc_phospho_transferase"/>
</dbReference>
<evidence type="ECO:0000256" key="1">
    <source>
        <dbReference type="ARBA" id="ARBA00022676"/>
    </source>
</evidence>
<dbReference type="GO" id="GO:0004048">
    <property type="term" value="F:anthranilate phosphoribosyltransferase activity"/>
    <property type="evidence" value="ECO:0007669"/>
    <property type="project" value="InterPro"/>
</dbReference>
<evidence type="ECO:0000313" key="5">
    <source>
        <dbReference type="Proteomes" id="UP001211907"/>
    </source>
</evidence>
<feature type="non-terminal residue" evidence="4">
    <location>
        <position position="1"/>
    </location>
</feature>
<dbReference type="GO" id="GO:0005829">
    <property type="term" value="C:cytosol"/>
    <property type="evidence" value="ECO:0007669"/>
    <property type="project" value="TreeGrafter"/>
</dbReference>
<sequence>LGPLTNPARPSRMIVGVYDKEIGPIMAESLHLNGVKRAWIVHGELGLDEIAPSGDTLVWSLDNETGAISHFRVHPTRDFGLREHPLDHVRGGDAAYNSATMIKLLGGALSEHDPVLDFVLMNAAALLFVAGVAVDLKDGVGKARESIYSGSAKKALDAY</sequence>
<accession>A0AAD5X9R2</accession>
<dbReference type="AlphaFoldDB" id="A0AAD5X9R2"/>
<dbReference type="GO" id="GO:0000162">
    <property type="term" value="P:L-tryptophan biosynthetic process"/>
    <property type="evidence" value="ECO:0007669"/>
    <property type="project" value="InterPro"/>
</dbReference>
<dbReference type="Pfam" id="PF00591">
    <property type="entry name" value="Glycos_transf_3"/>
    <property type="match status" value="1"/>
</dbReference>
<dbReference type="PANTHER" id="PTHR43285">
    <property type="entry name" value="ANTHRANILATE PHOSPHORIBOSYLTRANSFERASE"/>
    <property type="match status" value="1"/>
</dbReference>
<keyword evidence="2" id="KW-0808">Transferase</keyword>
<proteinExistence type="predicted"/>
<dbReference type="Proteomes" id="UP001211907">
    <property type="component" value="Unassembled WGS sequence"/>
</dbReference>
<protein>
    <submittedName>
        <fullName evidence="4">Anthranilate phosphoribosyltransferase</fullName>
    </submittedName>
</protein>
<name>A0AAD5X9R2_9FUNG</name>
<evidence type="ECO:0000313" key="4">
    <source>
        <dbReference type="EMBL" id="KAJ3083780.1"/>
    </source>
</evidence>